<sequence length="412" mass="45982">MSSNDKRTSATWHLWSLDPVVTELQLCPAVRAAEMAELMIPKQIGFLDFNTGSAARRFQKSYNLFGSQRLDSPLLQRSDPPLPLTARSLKFLLQEKQSLSDGAQFYPPLIGDSRTAKQDLIKHLGTCHYRTYASTLTFLSSAMDPHIKPYIGTRKLNSTSSQGSVAIMTSIMHCGALIPLETSALPSTSEIHLLSGIRIYLIYPPMPNNMVLLQAYCQGVGKGVDHAKICSVMQEGITILQKPGQVVTIPPHCPAVIFAVETNAAVTLRNNCKGELPQRLEYLDLLVSQIAAVQRVMGHPEATDGVIEYKIMQFYKDLSAFLGAVEDVLADEKLILALGRAWKRNGAKFRKVLEQHMSEGVTERIVANVPKWWRKAVTVRNLKECPVCEEGIGDDADMFLKHFWCEHWARFD</sequence>
<accession>A0A3M7MIL2</accession>
<evidence type="ECO:0000313" key="2">
    <source>
        <dbReference type="Proteomes" id="UP000265663"/>
    </source>
</evidence>
<organism evidence="1 2">
    <name type="scientific">Pyrenophora seminiperda CCB06</name>
    <dbReference type="NCBI Taxonomy" id="1302712"/>
    <lineage>
        <taxon>Eukaryota</taxon>
        <taxon>Fungi</taxon>
        <taxon>Dikarya</taxon>
        <taxon>Ascomycota</taxon>
        <taxon>Pezizomycotina</taxon>
        <taxon>Dothideomycetes</taxon>
        <taxon>Pleosporomycetidae</taxon>
        <taxon>Pleosporales</taxon>
        <taxon>Pleosporineae</taxon>
        <taxon>Pleosporaceae</taxon>
        <taxon>Pyrenophora</taxon>
    </lineage>
</organism>
<proteinExistence type="predicted"/>
<protein>
    <submittedName>
        <fullName evidence="1">Nicotinamidase pyrazinamidase</fullName>
    </submittedName>
</protein>
<keyword evidence="2" id="KW-1185">Reference proteome</keyword>
<gene>
    <name evidence="1" type="ORF">GMOD_00003303</name>
</gene>
<dbReference type="OrthoDB" id="3790934at2759"/>
<reference evidence="1 2" key="1">
    <citation type="journal article" date="2014" name="PLoS ONE">
        <title>De novo Genome Assembly of the Fungal Plant Pathogen Pyrenophora semeniperda.</title>
        <authorList>
            <person name="Soliai M.M."/>
            <person name="Meyer S.E."/>
            <person name="Udall J.A."/>
            <person name="Elzinga D.E."/>
            <person name="Hermansen R.A."/>
            <person name="Bodily P.M."/>
            <person name="Hart A.A."/>
            <person name="Coleman C.E."/>
        </authorList>
    </citation>
    <scope>NUCLEOTIDE SEQUENCE [LARGE SCALE GENOMIC DNA]</scope>
    <source>
        <strain evidence="1 2">CCB06</strain>
        <tissue evidence="1">Mycelium</tissue>
    </source>
</reference>
<dbReference type="Proteomes" id="UP000265663">
    <property type="component" value="Unassembled WGS sequence"/>
</dbReference>
<evidence type="ECO:0000313" key="1">
    <source>
        <dbReference type="EMBL" id="RMZ74287.1"/>
    </source>
</evidence>
<dbReference type="EMBL" id="KE747844">
    <property type="protein sequence ID" value="RMZ74287.1"/>
    <property type="molecule type" value="Genomic_DNA"/>
</dbReference>
<dbReference type="AlphaFoldDB" id="A0A3M7MIL2"/>
<name>A0A3M7MIL2_9PLEO</name>